<organism evidence="1 2">
    <name type="scientific">Pseudaeromonas paramecii</name>
    <dbReference type="NCBI Taxonomy" id="2138166"/>
    <lineage>
        <taxon>Bacteria</taxon>
        <taxon>Pseudomonadati</taxon>
        <taxon>Pseudomonadota</taxon>
        <taxon>Gammaproteobacteria</taxon>
        <taxon>Aeromonadales</taxon>
        <taxon>Aeromonadaceae</taxon>
        <taxon>Pseudaeromonas</taxon>
    </lineage>
</organism>
<evidence type="ECO:0000313" key="1">
    <source>
        <dbReference type="EMBL" id="GAA4499851.1"/>
    </source>
</evidence>
<dbReference type="Proteomes" id="UP001501321">
    <property type="component" value="Unassembled WGS sequence"/>
</dbReference>
<comment type="caution">
    <text evidence="1">The sequence shown here is derived from an EMBL/GenBank/DDBJ whole genome shotgun (WGS) entry which is preliminary data.</text>
</comment>
<evidence type="ECO:0008006" key="3">
    <source>
        <dbReference type="Google" id="ProtNLM"/>
    </source>
</evidence>
<keyword evidence="2" id="KW-1185">Reference proteome</keyword>
<accession>A0ABP8QBG7</accession>
<dbReference type="Pfam" id="PF10765">
    <property type="entry name" value="Phage_P22_NinX"/>
    <property type="match status" value="1"/>
</dbReference>
<proteinExistence type="predicted"/>
<sequence length="104" mass="12066">MDLDHLTDQQLNALVAKTLGIKHANFAPCDNWQDAWPLIQRHNIALIPDHYRQDWIAMAYPGFLDHTDMVVEMVGRQMKHTNPLRAAMMAFLNVHRTLRLDLAH</sequence>
<dbReference type="RefSeq" id="WP_345012746.1">
    <property type="nucleotide sequence ID" value="NZ_BAABFC010000013.1"/>
</dbReference>
<dbReference type="EMBL" id="BAABFC010000013">
    <property type="protein sequence ID" value="GAA4499851.1"/>
    <property type="molecule type" value="Genomic_DNA"/>
</dbReference>
<evidence type="ECO:0000313" key="2">
    <source>
        <dbReference type="Proteomes" id="UP001501321"/>
    </source>
</evidence>
<gene>
    <name evidence="1" type="ORF">GCM10023095_20610</name>
</gene>
<name>A0ABP8QBG7_9GAMM</name>
<reference evidence="2" key="1">
    <citation type="journal article" date="2019" name="Int. J. Syst. Evol. Microbiol.">
        <title>The Global Catalogue of Microorganisms (GCM) 10K type strain sequencing project: providing services to taxonomists for standard genome sequencing and annotation.</title>
        <authorList>
            <consortium name="The Broad Institute Genomics Platform"/>
            <consortium name="The Broad Institute Genome Sequencing Center for Infectious Disease"/>
            <person name="Wu L."/>
            <person name="Ma J."/>
        </authorList>
    </citation>
    <scope>NUCLEOTIDE SEQUENCE [LARGE SCALE GENOMIC DNA]</scope>
    <source>
        <strain evidence="2">JCM 32226</strain>
    </source>
</reference>
<dbReference type="InterPro" id="IPR019701">
    <property type="entry name" value="Phage_P22_NinX"/>
</dbReference>
<protein>
    <recommendedName>
        <fullName evidence="3">DUF2591 domain-containing protein</fullName>
    </recommendedName>
</protein>